<dbReference type="CDD" id="cd13568">
    <property type="entry name" value="PBP2_TAXI_TRAP_like_3"/>
    <property type="match status" value="1"/>
</dbReference>
<name>A0A7X1B153_9BACT</name>
<organism evidence="2 3">
    <name type="scientific">Puniceicoccus vermicola</name>
    <dbReference type="NCBI Taxonomy" id="388746"/>
    <lineage>
        <taxon>Bacteria</taxon>
        <taxon>Pseudomonadati</taxon>
        <taxon>Verrucomicrobiota</taxon>
        <taxon>Opitutia</taxon>
        <taxon>Puniceicoccales</taxon>
        <taxon>Puniceicoccaceae</taxon>
        <taxon>Puniceicoccus</taxon>
    </lineage>
</organism>
<protein>
    <submittedName>
        <fullName evidence="2">TAXI family TRAP transporter solute-binding subunit</fullName>
    </submittedName>
</protein>
<feature type="signal peptide" evidence="1">
    <location>
        <begin position="1"/>
        <end position="22"/>
    </location>
</feature>
<dbReference type="InterPro" id="IPR011852">
    <property type="entry name" value="TRAP_TAXI"/>
</dbReference>
<evidence type="ECO:0000313" key="2">
    <source>
        <dbReference type="EMBL" id="MBC2603715.1"/>
    </source>
</evidence>
<dbReference type="SUPFAM" id="SSF53850">
    <property type="entry name" value="Periplasmic binding protein-like II"/>
    <property type="match status" value="1"/>
</dbReference>
<dbReference type="EMBL" id="JACHVA010000130">
    <property type="protein sequence ID" value="MBC2603715.1"/>
    <property type="molecule type" value="Genomic_DNA"/>
</dbReference>
<dbReference type="Gene3D" id="3.40.190.10">
    <property type="entry name" value="Periplasmic binding protein-like II"/>
    <property type="match status" value="2"/>
</dbReference>
<sequence>MKKTISSLFALILGIMPLISRGDSPPTEEIFASIGTGGVTGVYYPLGGYIARLANGTTDETGIRISVEATGGSVFNVDALKKGELDFGIAQSDVQYEAFLGKGQFEAVGPYTGLRSVFSIYPEPFTVVARRDSGIETFDDLKGKRVNIGNVGSGQRAMMEYILKEKGWTVDDFRKTMALPSNQQAKALAANEVDAIVFTVGHPNESIQEATTLVDAVIVPVEGEWVDRIVEKYPYYSYTDIPGEMYEGNDDPVPTFGVRATLLTTSEQNPAAVTEVVRAVFENFDTFRRLHPAFAVLDKEEMVKESLTAPLHPAARAYYVEQGLLKP</sequence>
<dbReference type="NCBIfam" id="TIGR02122">
    <property type="entry name" value="TRAP_TAXI"/>
    <property type="match status" value="1"/>
</dbReference>
<dbReference type="PANTHER" id="PTHR42941">
    <property type="entry name" value="SLL1037 PROTEIN"/>
    <property type="match status" value="1"/>
</dbReference>
<dbReference type="Proteomes" id="UP000525652">
    <property type="component" value="Unassembled WGS sequence"/>
</dbReference>
<proteinExistence type="predicted"/>
<evidence type="ECO:0000313" key="3">
    <source>
        <dbReference type="Proteomes" id="UP000525652"/>
    </source>
</evidence>
<keyword evidence="3" id="KW-1185">Reference proteome</keyword>
<reference evidence="2 3" key="1">
    <citation type="submission" date="2020-07" db="EMBL/GenBank/DDBJ databases">
        <authorList>
            <person name="Feng X."/>
        </authorList>
    </citation>
    <scope>NUCLEOTIDE SEQUENCE [LARGE SCALE GENOMIC DNA]</scope>
    <source>
        <strain evidence="2 3">JCM14086</strain>
    </source>
</reference>
<dbReference type="Pfam" id="PF16868">
    <property type="entry name" value="NMT1_3"/>
    <property type="match status" value="1"/>
</dbReference>
<evidence type="ECO:0000256" key="1">
    <source>
        <dbReference type="SAM" id="SignalP"/>
    </source>
</evidence>
<feature type="chain" id="PRO_5031289879" evidence="1">
    <location>
        <begin position="23"/>
        <end position="327"/>
    </location>
</feature>
<dbReference type="PANTHER" id="PTHR42941:SF1">
    <property type="entry name" value="SLL1037 PROTEIN"/>
    <property type="match status" value="1"/>
</dbReference>
<comment type="caution">
    <text evidence="2">The sequence shown here is derived from an EMBL/GenBank/DDBJ whole genome shotgun (WGS) entry which is preliminary data.</text>
</comment>
<gene>
    <name evidence="2" type="ORF">H5P30_18190</name>
</gene>
<accession>A0A7X1B153</accession>
<keyword evidence="1" id="KW-0732">Signal</keyword>
<dbReference type="AlphaFoldDB" id="A0A7X1B153"/>
<dbReference type="RefSeq" id="WP_185694340.1">
    <property type="nucleotide sequence ID" value="NZ_JACHVA010000130.1"/>
</dbReference>